<gene>
    <name evidence="2" type="ORF">NAV_LOCUS2846</name>
</gene>
<organism evidence="2 3">
    <name type="scientific">Acanthocheilonema viteae</name>
    <name type="common">Filarial nematode worm</name>
    <name type="synonym">Dipetalonema viteae</name>
    <dbReference type="NCBI Taxonomy" id="6277"/>
    <lineage>
        <taxon>Eukaryota</taxon>
        <taxon>Metazoa</taxon>
        <taxon>Ecdysozoa</taxon>
        <taxon>Nematoda</taxon>
        <taxon>Chromadorea</taxon>
        <taxon>Rhabditida</taxon>
        <taxon>Spirurina</taxon>
        <taxon>Spiruromorpha</taxon>
        <taxon>Filarioidea</taxon>
        <taxon>Onchocercidae</taxon>
        <taxon>Acanthocheilonema</taxon>
    </lineage>
</organism>
<sequence>MESKGTKQQLDNRNNRKTVYNPSSVYIKNGKTITELLRLSPVTVFFLGFIPPVIGAFAAIITALILHNEQISNYNWQCGASIHSYS</sequence>
<evidence type="ECO:0000313" key="3">
    <source>
        <dbReference type="Proteomes" id="UP000276991"/>
    </source>
</evidence>
<evidence type="ECO:0000256" key="1">
    <source>
        <dbReference type="SAM" id="Phobius"/>
    </source>
</evidence>
<protein>
    <submittedName>
        <fullName evidence="2">Uncharacterized protein</fullName>
    </submittedName>
</protein>
<dbReference type="EMBL" id="UPTC01000327">
    <property type="protein sequence ID" value="VBB28016.1"/>
    <property type="molecule type" value="Genomic_DNA"/>
</dbReference>
<dbReference type="STRING" id="6277.A0A498S8N3"/>
<name>A0A498S8N3_ACAVI</name>
<dbReference type="AlphaFoldDB" id="A0A498S8N3"/>
<dbReference type="OrthoDB" id="68581at2759"/>
<proteinExistence type="predicted"/>
<dbReference type="Proteomes" id="UP000276991">
    <property type="component" value="Unassembled WGS sequence"/>
</dbReference>
<feature type="transmembrane region" description="Helical" evidence="1">
    <location>
        <begin position="44"/>
        <end position="66"/>
    </location>
</feature>
<keyword evidence="1" id="KW-0472">Membrane</keyword>
<accession>A0A498S8N3</accession>
<evidence type="ECO:0000313" key="2">
    <source>
        <dbReference type="EMBL" id="VBB28016.1"/>
    </source>
</evidence>
<keyword evidence="1" id="KW-1133">Transmembrane helix</keyword>
<reference evidence="2 3" key="1">
    <citation type="submission" date="2018-08" db="EMBL/GenBank/DDBJ databases">
        <authorList>
            <person name="Laetsch R D."/>
            <person name="Stevens L."/>
            <person name="Kumar S."/>
            <person name="Blaxter L. M."/>
        </authorList>
    </citation>
    <scope>NUCLEOTIDE SEQUENCE [LARGE SCALE GENOMIC DNA]</scope>
</reference>
<keyword evidence="1" id="KW-0812">Transmembrane</keyword>
<keyword evidence="3" id="KW-1185">Reference proteome</keyword>